<gene>
    <name evidence="1" type="ORF">N7515_009643</name>
</gene>
<evidence type="ECO:0000313" key="2">
    <source>
        <dbReference type="Proteomes" id="UP001149079"/>
    </source>
</evidence>
<dbReference type="RefSeq" id="XP_056518186.1">
    <property type="nucleotide sequence ID" value="XM_056670387.1"/>
</dbReference>
<dbReference type="AlphaFoldDB" id="A0A9W9GJQ0"/>
<dbReference type="InterPro" id="IPR009097">
    <property type="entry name" value="Cyclic_Pdiesterase"/>
</dbReference>
<protein>
    <recommendedName>
        <fullName evidence="3">RNA ligase/cyclic nucleotide phosphodiesterase</fullName>
    </recommendedName>
</protein>
<name>A0A9W9GJQ0_9EURO</name>
<comment type="caution">
    <text evidence="1">The sequence shown here is derived from an EMBL/GenBank/DDBJ whole genome shotgun (WGS) entry which is preliminary data.</text>
</comment>
<reference evidence="1" key="1">
    <citation type="submission" date="2022-11" db="EMBL/GenBank/DDBJ databases">
        <authorList>
            <person name="Petersen C."/>
        </authorList>
    </citation>
    <scope>NUCLEOTIDE SEQUENCE</scope>
    <source>
        <strain evidence="1">IBT 22155</strain>
    </source>
</reference>
<dbReference type="OrthoDB" id="2967263at2759"/>
<evidence type="ECO:0000313" key="1">
    <source>
        <dbReference type="EMBL" id="KAJ5121682.1"/>
    </source>
</evidence>
<dbReference type="EMBL" id="JAPQKL010000007">
    <property type="protein sequence ID" value="KAJ5121682.1"/>
    <property type="molecule type" value="Genomic_DNA"/>
</dbReference>
<proteinExistence type="predicted"/>
<accession>A0A9W9GJQ0</accession>
<organism evidence="1 2">
    <name type="scientific">Penicillium bovifimosum</name>
    <dbReference type="NCBI Taxonomy" id="126998"/>
    <lineage>
        <taxon>Eukaryota</taxon>
        <taxon>Fungi</taxon>
        <taxon>Dikarya</taxon>
        <taxon>Ascomycota</taxon>
        <taxon>Pezizomycotina</taxon>
        <taxon>Eurotiomycetes</taxon>
        <taxon>Eurotiomycetidae</taxon>
        <taxon>Eurotiales</taxon>
        <taxon>Aspergillaceae</taxon>
        <taxon>Penicillium</taxon>
    </lineage>
</organism>
<dbReference type="GeneID" id="81409557"/>
<sequence>MTPLPVSENNPFQSLIRRPAIIQSEYEEYREDRKERQTDHIVSGSFHRWSLDKILMQLNGPKEEYRFLDPRNCLCIWARPSSQVHDLITFVQEKLKDLVPSLWLMPPDCLHMTVLEIAYAQSEWQIEELVRTLQSSKDVTPSDIAAYPRSHPVRLVKPMLSLDTAGLSLTFVPAVIEDEYASPSEHYTYHHLRRDIFELVQQAKVPLGTRYRARDLTSAYVTIARFISHDGFSAKVYEGEMIDHRRVRSFVEEIDLINMELENKYWPRKGEIKEGG</sequence>
<dbReference type="Proteomes" id="UP001149079">
    <property type="component" value="Unassembled WGS sequence"/>
</dbReference>
<keyword evidence="2" id="KW-1185">Reference proteome</keyword>
<reference evidence="1" key="2">
    <citation type="journal article" date="2023" name="IMA Fungus">
        <title>Comparative genomic study of the Penicillium genus elucidates a diverse pangenome and 15 lateral gene transfer events.</title>
        <authorList>
            <person name="Petersen C."/>
            <person name="Sorensen T."/>
            <person name="Nielsen M.R."/>
            <person name="Sondergaard T.E."/>
            <person name="Sorensen J.L."/>
            <person name="Fitzpatrick D.A."/>
            <person name="Frisvad J.C."/>
            <person name="Nielsen K.L."/>
        </authorList>
    </citation>
    <scope>NUCLEOTIDE SEQUENCE</scope>
    <source>
        <strain evidence="1">IBT 22155</strain>
    </source>
</reference>
<dbReference type="SUPFAM" id="SSF55144">
    <property type="entry name" value="LigT-like"/>
    <property type="match status" value="1"/>
</dbReference>
<evidence type="ECO:0008006" key="3">
    <source>
        <dbReference type="Google" id="ProtNLM"/>
    </source>
</evidence>